<feature type="non-terminal residue" evidence="1">
    <location>
        <position position="36"/>
    </location>
</feature>
<reference evidence="1 2" key="1">
    <citation type="journal article" date="2018" name="Front. Plant Sci.">
        <title>Red Clover (Trifolium pratense) and Zigzag Clover (T. medium) - A Picture of Genomic Similarities and Differences.</title>
        <authorList>
            <person name="Dluhosova J."/>
            <person name="Istvanek J."/>
            <person name="Nedelnik J."/>
            <person name="Repkova J."/>
        </authorList>
    </citation>
    <scope>NUCLEOTIDE SEQUENCE [LARGE SCALE GENOMIC DNA]</scope>
    <source>
        <strain evidence="2">cv. 10/8</strain>
        <tissue evidence="1">Leaf</tissue>
    </source>
</reference>
<comment type="caution">
    <text evidence="1">The sequence shown here is derived from an EMBL/GenBank/DDBJ whole genome shotgun (WGS) entry which is preliminary data.</text>
</comment>
<accession>A0A392TA79</accession>
<protein>
    <submittedName>
        <fullName evidence="1">Uncharacterized protein</fullName>
    </submittedName>
</protein>
<name>A0A392TA79_9FABA</name>
<evidence type="ECO:0000313" key="2">
    <source>
        <dbReference type="Proteomes" id="UP000265520"/>
    </source>
</evidence>
<organism evidence="1 2">
    <name type="scientific">Trifolium medium</name>
    <dbReference type="NCBI Taxonomy" id="97028"/>
    <lineage>
        <taxon>Eukaryota</taxon>
        <taxon>Viridiplantae</taxon>
        <taxon>Streptophyta</taxon>
        <taxon>Embryophyta</taxon>
        <taxon>Tracheophyta</taxon>
        <taxon>Spermatophyta</taxon>
        <taxon>Magnoliopsida</taxon>
        <taxon>eudicotyledons</taxon>
        <taxon>Gunneridae</taxon>
        <taxon>Pentapetalae</taxon>
        <taxon>rosids</taxon>
        <taxon>fabids</taxon>
        <taxon>Fabales</taxon>
        <taxon>Fabaceae</taxon>
        <taxon>Papilionoideae</taxon>
        <taxon>50 kb inversion clade</taxon>
        <taxon>NPAAA clade</taxon>
        <taxon>Hologalegina</taxon>
        <taxon>IRL clade</taxon>
        <taxon>Trifolieae</taxon>
        <taxon>Trifolium</taxon>
    </lineage>
</organism>
<dbReference type="EMBL" id="LXQA010537960">
    <property type="protein sequence ID" value="MCI57948.1"/>
    <property type="molecule type" value="Genomic_DNA"/>
</dbReference>
<dbReference type="AlphaFoldDB" id="A0A392TA79"/>
<sequence>MANSTQIIYKEINLDHAMEAMMHGYSILDRVSVPGT</sequence>
<proteinExistence type="predicted"/>
<keyword evidence="2" id="KW-1185">Reference proteome</keyword>
<evidence type="ECO:0000313" key="1">
    <source>
        <dbReference type="EMBL" id="MCI57948.1"/>
    </source>
</evidence>
<dbReference type="Proteomes" id="UP000265520">
    <property type="component" value="Unassembled WGS sequence"/>
</dbReference>